<dbReference type="GO" id="GO:0098703">
    <property type="term" value="P:calcium ion import across plasma membrane"/>
    <property type="evidence" value="ECO:0007669"/>
    <property type="project" value="TreeGrafter"/>
</dbReference>
<dbReference type="Proteomes" id="UP000234323">
    <property type="component" value="Unassembled WGS sequence"/>
</dbReference>
<dbReference type="VEuPathDB" id="FungiDB:RhiirA1_533535"/>
<keyword evidence="3" id="KW-1133">Transmembrane helix</keyword>
<feature type="transmembrane region" description="Helical" evidence="3">
    <location>
        <begin position="1493"/>
        <end position="1513"/>
    </location>
</feature>
<gene>
    <name evidence="4" type="ORF">RhiirA4_545427</name>
</gene>
<dbReference type="PANTHER" id="PTHR10582:SF2">
    <property type="entry name" value="INACTIVE"/>
    <property type="match status" value="1"/>
</dbReference>
<dbReference type="VEuPathDB" id="FungiDB:RhiirFUN_015998"/>
<feature type="compositionally biased region" description="Low complexity" evidence="2">
    <location>
        <begin position="1559"/>
        <end position="1591"/>
    </location>
</feature>
<feature type="transmembrane region" description="Helical" evidence="3">
    <location>
        <begin position="1625"/>
        <end position="1650"/>
    </location>
</feature>
<evidence type="ECO:0000256" key="3">
    <source>
        <dbReference type="SAM" id="Phobius"/>
    </source>
</evidence>
<feature type="transmembrane region" description="Helical" evidence="3">
    <location>
        <begin position="1455"/>
        <end position="1473"/>
    </location>
</feature>
<feature type="region of interest" description="Disordered" evidence="2">
    <location>
        <begin position="1559"/>
        <end position="1594"/>
    </location>
</feature>
<dbReference type="VEuPathDB" id="FungiDB:FUN_010718"/>
<reference evidence="4 5" key="1">
    <citation type="submission" date="2015-10" db="EMBL/GenBank/DDBJ databases">
        <title>Genome analyses suggest a sexual origin of heterokaryosis in a supposedly ancient asexual fungus.</title>
        <authorList>
            <person name="Ropars J."/>
            <person name="Sedzielewska K."/>
            <person name="Noel J."/>
            <person name="Charron P."/>
            <person name="Farinelli L."/>
            <person name="Marton T."/>
            <person name="Kruger M."/>
            <person name="Pelin A."/>
            <person name="Brachmann A."/>
            <person name="Corradi N."/>
        </authorList>
    </citation>
    <scope>NUCLEOTIDE SEQUENCE [LARGE SCALE GENOMIC DNA]</scope>
    <source>
        <strain evidence="4 5">A4</strain>
    </source>
</reference>
<accession>A0A2I1GSY9</accession>
<dbReference type="VEuPathDB" id="FungiDB:RhiirFUN_015999"/>
<dbReference type="EMBL" id="LLXI01000770">
    <property type="protein sequence ID" value="PKY49674.1"/>
    <property type="molecule type" value="Genomic_DNA"/>
</dbReference>
<proteinExistence type="predicted"/>
<keyword evidence="1" id="KW-0677">Repeat</keyword>
<comment type="caution">
    <text evidence="4">The sequence shown here is derived from an EMBL/GenBank/DDBJ whole genome shotgun (WGS) entry which is preliminary data.</text>
</comment>
<feature type="transmembrane region" description="Helical" evidence="3">
    <location>
        <begin position="611"/>
        <end position="632"/>
    </location>
</feature>
<evidence type="ECO:0000256" key="2">
    <source>
        <dbReference type="SAM" id="MobiDB-lite"/>
    </source>
</evidence>
<evidence type="ECO:0000313" key="5">
    <source>
        <dbReference type="Proteomes" id="UP000234323"/>
    </source>
</evidence>
<evidence type="ECO:0000313" key="4">
    <source>
        <dbReference type="EMBL" id="PKY49674.1"/>
    </source>
</evidence>
<feature type="transmembrane region" description="Helical" evidence="3">
    <location>
        <begin position="570"/>
        <end position="590"/>
    </location>
</feature>
<evidence type="ECO:0000256" key="1">
    <source>
        <dbReference type="ARBA" id="ARBA00022737"/>
    </source>
</evidence>
<keyword evidence="5" id="KW-1185">Reference proteome</keyword>
<dbReference type="GO" id="GO:0005886">
    <property type="term" value="C:plasma membrane"/>
    <property type="evidence" value="ECO:0007669"/>
    <property type="project" value="TreeGrafter"/>
</dbReference>
<dbReference type="VEuPathDB" id="FungiDB:FUN_010719"/>
<feature type="transmembrane region" description="Helical" evidence="3">
    <location>
        <begin position="638"/>
        <end position="666"/>
    </location>
</feature>
<feature type="transmembrane region" description="Helical" evidence="3">
    <location>
        <begin position="1418"/>
        <end position="1435"/>
    </location>
</feature>
<keyword evidence="3" id="KW-0812">Transmembrane</keyword>
<protein>
    <recommendedName>
        <fullName evidence="6">Ion transport domain-containing protein</fullName>
    </recommendedName>
</protein>
<name>A0A2I1GSY9_9GLOM</name>
<sequence length="1758" mass="203048">MDKVKIHAVDGKNGNKFILATYYCVGFLDSDCGRLFDMEGVQIKNYDFDNVCGGKFFKYLKYDNDELEFLCYKPENNIIQLTFHKENIKNELFKLPLNTYNFNSNLLSVFVTEDGGYGIVNISNTTIFVTLLQEDKKLKHAFQIQWYQVPSQWYNEITRIYVCNIAYQSSGYSCVIQTTEEGQVTYYEVDFLSNGNNNATKIELTLKTVNDVITDVLPLNFGGYVIKTIHRIKGNVTFYIINNKGEVINSETLDIYTSFVTPDNIIYFIPYESSIFGDSHKKLATVYFTDDFKNFSSVEGGEAFPGGPGGYGSSKILSTTPLKDYTNHRDDILSKEFTIKYNTSISPSTGNFSVYQVNNDFFPHVTLKQTIPAKNDQFVTFYDDTVKLQILNTSIGKFNAIYFITVDDDFVKETNGQNVIGIRKDIWRFNVTFASDKFLNESESAIIRLTIKGTKYYTNLTSVHKNEFVSSMEGQLRKAISCTGCLNITKYFQYDAHTSYNAKFNSTTYNAQILMRVDINATNERSSNQLLKDLNDTIVYKEINSLVFGNTTYLDASYGAHRTKNLWKEYWGFLLAACILFAILTLLIVIKLIRMTRDKRDPHQIQEERNLLSIFLFVLILIDLALDITFISNHGRDYVWIFPATIFFLIFPLFLNFIFACIIIIVKEREIIQGKKLGVFYKWWKSHRIIVNTALLLSCLDIDALRIISSRDKSGRVFTDEGEKSFLISTVAVILFEEIPQLFIYVTYYKFHIKPAIVPILVLSSYNNAPELIDRIIVSQEDNSILDIKSEKKVDGGDILKSKTFNDKEDYDEDLINNDIINNNVEENDDNSAKEVYVGETLKSFVVTYNEVGNSIIGWSINIEKDGRQKPVTYFNFNDSNYNIHNIYPNSLVLYKEYLILLYRDKNDDYIARINLSDDKDLVKIKCERKFSTIERNSVGLLPNGDIILVSLNDESKDYKIYKYNNQLTNQMYDIIIPESTEERINVNCFVYQTKLFLFDEHRMTQWDLNGNDITFDKQYILDDNIHDPSKFDMVIVINKNQTLLALNISPDIIDIFSIETGMQISRYEGKNQLPIEFIILKDGSEGLIISTHSDKEKLLYKFLDPFIPSDAIDITNVINDSKNIIITKSKRKISIIEDNVCITDITDELQDILNNKIKSPLPSPDFIPMFEEVEKYRDDVNKYGKHGKNFLSIMNDPIQFSKFYLKMLETASAGKTETPGKKYFFVAKSILDKIIQHDSTNYSISALLPSIDLNLFDLGDYNDSKLARKYISITSLILDPTSSSVKNSTSPYKAFSKDIYIRKSSTNNFLNSSITLFSSLYKDMKDLRIPEETASIRFIVPFSPICEYKNGEEGREDNFWNNFLHGPEDSLLFCNIDTGNFYKWWNFVAIVDFKWKISNLERTNDFNYTGVIVPSDIYYIITCLFGIIHLFFEVRHCLWEPKVYFNDPWNYFDLGAYFLPILTSIYYFILEYGDMKSTYMIDNEKSTSNYDIIKGIIAISNLLLYFKLLLFLRVFKSFGIYFAIIIGIPKKVFPFLVVLLFVFLGFAHAFFTLLRATDPSSDSSSTSNPSPTSNPSSTLNSTPTSNSSSTDDNKDKFNEFGSSLLTIFYILIGSTDSVTSQKPILVAILSVLVTFILIVYLNNLFIGLLNFAMEDYNKPEQFLLQKAKIIMEIELFYMTYNQRRKLPNPNWIYCDIPEEDVRKLIYAIDNKKTQFNYDPLHISKNLRKLLDIPEPRNKLEEIERQIMDLKKKYEQDE</sequence>
<feature type="transmembrane region" description="Helical" evidence="3">
    <location>
        <begin position="1533"/>
        <end position="1555"/>
    </location>
</feature>
<evidence type="ECO:0008006" key="6">
    <source>
        <dbReference type="Google" id="ProtNLM"/>
    </source>
</evidence>
<dbReference type="PANTHER" id="PTHR10582">
    <property type="entry name" value="TRANSIENT RECEPTOR POTENTIAL ION CHANNEL PROTEIN"/>
    <property type="match status" value="1"/>
</dbReference>
<dbReference type="InterPro" id="IPR024862">
    <property type="entry name" value="TRPV"/>
</dbReference>
<organism evidence="4 5">
    <name type="scientific">Rhizophagus irregularis</name>
    <dbReference type="NCBI Taxonomy" id="588596"/>
    <lineage>
        <taxon>Eukaryota</taxon>
        <taxon>Fungi</taxon>
        <taxon>Fungi incertae sedis</taxon>
        <taxon>Mucoromycota</taxon>
        <taxon>Glomeromycotina</taxon>
        <taxon>Glomeromycetes</taxon>
        <taxon>Glomerales</taxon>
        <taxon>Glomeraceae</taxon>
        <taxon>Rhizophagus</taxon>
    </lineage>
</organism>
<keyword evidence="3" id="KW-0472">Membrane</keyword>
<dbReference type="GO" id="GO:0005262">
    <property type="term" value="F:calcium channel activity"/>
    <property type="evidence" value="ECO:0007669"/>
    <property type="project" value="TreeGrafter"/>
</dbReference>
<dbReference type="VEuPathDB" id="FungiDB:RhiirA1_504765"/>